<proteinExistence type="predicted"/>
<comment type="caution">
    <text evidence="4">The sequence shown here is derived from an EMBL/GenBank/DDBJ whole genome shotgun (WGS) entry which is preliminary data.</text>
</comment>
<dbReference type="PRINTS" id="PR00625">
    <property type="entry name" value="JDOMAIN"/>
</dbReference>
<feature type="compositionally biased region" description="Basic and acidic residues" evidence="2">
    <location>
        <begin position="212"/>
        <end position="277"/>
    </location>
</feature>
<dbReference type="Proteomes" id="UP000646745">
    <property type="component" value="Unassembled WGS sequence"/>
</dbReference>
<keyword evidence="5" id="KW-1185">Reference proteome</keyword>
<feature type="region of interest" description="Disordered" evidence="2">
    <location>
        <begin position="138"/>
        <end position="196"/>
    </location>
</feature>
<sequence length="350" mass="40202">MSPNAFSPFEVLLLKSHDQRCPATLLLLAWVFVNKRTTLDEDRRYLESLATDANLRQALPTLIASASHGVLDDIQLAAEVLLGGGKAPATSLLHQAVALATSDGTLSSRNHHILRFLADLVGASPAALSSLFRDITGRSLGAPDDPSRRMHWETAGLDDEPDTAGFDSTHESRRAPWGARARQAAERRWRERRDRREQARAAATRRIEEAERLRKETAERQAREAAERIRAQQQHAEREARRQRAREEARHQEERRREEADREEKARGRQHEGRREPFQASQSSYRLRLALIELELGTEASRADIKKAYRRLAQRHHPDRFHGQSEWRLRLASQRFQRIRDAYDLLMQHA</sequence>
<reference evidence="5" key="1">
    <citation type="journal article" date="2019" name="Int. J. Syst. Evol. Microbiol.">
        <title>The Global Catalogue of Microorganisms (GCM) 10K type strain sequencing project: providing services to taxonomists for standard genome sequencing and annotation.</title>
        <authorList>
            <consortium name="The Broad Institute Genomics Platform"/>
            <consortium name="The Broad Institute Genome Sequencing Center for Infectious Disease"/>
            <person name="Wu L."/>
            <person name="Ma J."/>
        </authorList>
    </citation>
    <scope>NUCLEOTIDE SEQUENCE [LARGE SCALE GENOMIC DNA]</scope>
    <source>
        <strain evidence="5">KCTC 32998</strain>
    </source>
</reference>
<dbReference type="CDD" id="cd06257">
    <property type="entry name" value="DnaJ"/>
    <property type="match status" value="1"/>
</dbReference>
<dbReference type="SMART" id="SM00271">
    <property type="entry name" value="DnaJ"/>
    <property type="match status" value="1"/>
</dbReference>
<dbReference type="InterPro" id="IPR036869">
    <property type="entry name" value="J_dom_sf"/>
</dbReference>
<accession>A0ABQ3DXM3</accession>
<dbReference type="InterPro" id="IPR001623">
    <property type="entry name" value="DnaJ_domain"/>
</dbReference>
<evidence type="ECO:0000313" key="5">
    <source>
        <dbReference type="Proteomes" id="UP000646745"/>
    </source>
</evidence>
<dbReference type="RefSeq" id="WP_189443838.1">
    <property type="nucleotide sequence ID" value="NZ_BMZI01000003.1"/>
</dbReference>
<protein>
    <recommendedName>
        <fullName evidence="3">J domain-containing protein</fullName>
    </recommendedName>
</protein>
<gene>
    <name evidence="4" type="ORF">GCM10009038_12650</name>
</gene>
<feature type="compositionally biased region" description="Basic and acidic residues" evidence="2">
    <location>
        <begin position="183"/>
        <end position="196"/>
    </location>
</feature>
<keyword evidence="1" id="KW-0143">Chaperone</keyword>
<dbReference type="EMBL" id="BMZI01000003">
    <property type="protein sequence ID" value="GHB15821.1"/>
    <property type="molecule type" value="Genomic_DNA"/>
</dbReference>
<dbReference type="PANTHER" id="PTHR44825">
    <property type="match status" value="1"/>
</dbReference>
<feature type="domain" description="J" evidence="3">
    <location>
        <begin position="284"/>
        <end position="350"/>
    </location>
</feature>
<feature type="region of interest" description="Disordered" evidence="2">
    <location>
        <begin position="212"/>
        <end position="281"/>
    </location>
</feature>
<dbReference type="SUPFAM" id="SSF46565">
    <property type="entry name" value="Chaperone J-domain"/>
    <property type="match status" value="1"/>
</dbReference>
<evidence type="ECO:0000313" key="4">
    <source>
        <dbReference type="EMBL" id="GHB15821.1"/>
    </source>
</evidence>
<evidence type="ECO:0000256" key="2">
    <source>
        <dbReference type="SAM" id="MobiDB-lite"/>
    </source>
</evidence>
<dbReference type="PANTHER" id="PTHR44825:SF1">
    <property type="entry name" value="DNAJ HOMOLOG SUBFAMILY C MEMBER 4"/>
    <property type="match status" value="1"/>
</dbReference>
<dbReference type="Gene3D" id="1.10.287.110">
    <property type="entry name" value="DnaJ domain"/>
    <property type="match status" value="1"/>
</dbReference>
<evidence type="ECO:0000256" key="1">
    <source>
        <dbReference type="ARBA" id="ARBA00023186"/>
    </source>
</evidence>
<dbReference type="InterPro" id="IPR052763">
    <property type="entry name" value="DnaJ_C4"/>
</dbReference>
<dbReference type="Pfam" id="PF00226">
    <property type="entry name" value="DnaJ"/>
    <property type="match status" value="1"/>
</dbReference>
<dbReference type="PROSITE" id="PS50076">
    <property type="entry name" value="DNAJ_2"/>
    <property type="match status" value="1"/>
</dbReference>
<evidence type="ECO:0000259" key="3">
    <source>
        <dbReference type="PROSITE" id="PS50076"/>
    </source>
</evidence>
<name>A0ABQ3DXM3_9GAMM</name>
<organism evidence="4 5">
    <name type="scientific">Salinicola rhizosphaerae</name>
    <dbReference type="NCBI Taxonomy" id="1443141"/>
    <lineage>
        <taxon>Bacteria</taxon>
        <taxon>Pseudomonadati</taxon>
        <taxon>Pseudomonadota</taxon>
        <taxon>Gammaproteobacteria</taxon>
        <taxon>Oceanospirillales</taxon>
        <taxon>Halomonadaceae</taxon>
        <taxon>Salinicola</taxon>
    </lineage>
</organism>